<reference evidence="2 3" key="1">
    <citation type="journal article" date="2015" name="Genome Announc.">
        <title>Draft Genome Sequence and Gene Annotation of the Entomopathogenic Fungus Verticillium hemipterigenum.</title>
        <authorList>
            <person name="Horn F."/>
            <person name="Habel A."/>
            <person name="Scharf D.H."/>
            <person name="Dworschak J."/>
            <person name="Brakhage A.A."/>
            <person name="Guthke R."/>
            <person name="Hertweck C."/>
            <person name="Linde J."/>
        </authorList>
    </citation>
    <scope>NUCLEOTIDE SEQUENCE [LARGE SCALE GENOMIC DNA]</scope>
</reference>
<keyword evidence="3" id="KW-1185">Reference proteome</keyword>
<name>A0A0A1T7Z4_9HYPO</name>
<evidence type="ECO:0000313" key="2">
    <source>
        <dbReference type="EMBL" id="CEJ93191.1"/>
    </source>
</evidence>
<dbReference type="Pfam" id="PF13228">
    <property type="entry name" value="DUF4037"/>
    <property type="match status" value="1"/>
</dbReference>
<dbReference type="InterPro" id="IPR025117">
    <property type="entry name" value="DUF4037"/>
</dbReference>
<sequence>MSPPEFRPALELCGDFFRQVVKPILDNELPALKYGAALIGPGSEVYGFDTEMSMDHDWGLRVFLFLTDEDASQGDAITELLGNKLPTTWEGFPGAIETLTTTSTVRQMEDDKATRPLKHHVTPITLGKFCLAQLAYDFTARPPTAAEWLSIPSHALREMVCGAVYHDATGQIALLRRTLAWYPRDVYLYMLAAGCQRIGQESHLMPRAGYAGSELGSAIIASRLVRDIMNLCFLLEKQYAPYAKWFGAGFSRLECGSELEPLLLTAQTAATWQARQDALVQCYDVVTKILVKELGLEGKVPATSVPFHDRPWLIMPSEQLVEAIVQLIQDPDVLRIAERTMVGSIIQWTDNTDMENMAKDGILRLYEA</sequence>
<dbReference type="Proteomes" id="UP000039046">
    <property type="component" value="Unassembled WGS sequence"/>
</dbReference>
<dbReference type="HOGENOM" id="CLU_056336_0_0_1"/>
<feature type="domain" description="DUF4037" evidence="1">
    <location>
        <begin position="148"/>
        <end position="246"/>
    </location>
</feature>
<dbReference type="OrthoDB" id="9972642at2759"/>
<gene>
    <name evidence="2" type="ORF">VHEMI08800</name>
</gene>
<evidence type="ECO:0000313" key="3">
    <source>
        <dbReference type="Proteomes" id="UP000039046"/>
    </source>
</evidence>
<organism evidence="2 3">
    <name type="scientific">[Torrubiella] hemipterigena</name>
    <dbReference type="NCBI Taxonomy" id="1531966"/>
    <lineage>
        <taxon>Eukaryota</taxon>
        <taxon>Fungi</taxon>
        <taxon>Dikarya</taxon>
        <taxon>Ascomycota</taxon>
        <taxon>Pezizomycotina</taxon>
        <taxon>Sordariomycetes</taxon>
        <taxon>Hypocreomycetidae</taxon>
        <taxon>Hypocreales</taxon>
        <taxon>Clavicipitaceae</taxon>
        <taxon>Clavicipitaceae incertae sedis</taxon>
        <taxon>'Torrubiella' clade</taxon>
    </lineage>
</organism>
<dbReference type="AlphaFoldDB" id="A0A0A1T7Z4"/>
<evidence type="ECO:0000259" key="1">
    <source>
        <dbReference type="Pfam" id="PF13228"/>
    </source>
</evidence>
<dbReference type="EMBL" id="CDHN01000005">
    <property type="protein sequence ID" value="CEJ93191.1"/>
    <property type="molecule type" value="Genomic_DNA"/>
</dbReference>
<accession>A0A0A1T7Z4</accession>
<proteinExistence type="predicted"/>
<protein>
    <recommendedName>
        <fullName evidence="1">DUF4037 domain-containing protein</fullName>
    </recommendedName>
</protein>